<evidence type="ECO:0000313" key="1">
    <source>
        <dbReference type="EMBL" id="TBU04489.1"/>
    </source>
</evidence>
<organism evidence="1 2">
    <name type="scientific">Hamiltosporidium tvaerminnensis</name>
    <dbReference type="NCBI Taxonomy" id="1176355"/>
    <lineage>
        <taxon>Eukaryota</taxon>
        <taxon>Fungi</taxon>
        <taxon>Fungi incertae sedis</taxon>
        <taxon>Microsporidia</taxon>
        <taxon>Dubosqiidae</taxon>
        <taxon>Hamiltosporidium</taxon>
    </lineage>
</organism>
<evidence type="ECO:0000313" key="2">
    <source>
        <dbReference type="Proteomes" id="UP000292362"/>
    </source>
</evidence>
<dbReference type="EMBL" id="PITJ01000129">
    <property type="protein sequence ID" value="TBU04489.1"/>
    <property type="molecule type" value="Genomic_DNA"/>
</dbReference>
<dbReference type="VEuPathDB" id="MicrosporidiaDB:CWI37_0129p0020"/>
<dbReference type="AlphaFoldDB" id="A0A4Q9L9S0"/>
<reference evidence="1 2" key="1">
    <citation type="submission" date="2017-12" db="EMBL/GenBank/DDBJ databases">
        <authorList>
            <person name="Pombert J.-F."/>
            <person name="Haag K.L."/>
            <person name="Ebert D."/>
        </authorList>
    </citation>
    <scope>NUCLEOTIDE SEQUENCE [LARGE SCALE GENOMIC DNA]</scope>
    <source>
        <strain evidence="1">FI-OER-3-3</strain>
    </source>
</reference>
<dbReference type="Proteomes" id="UP000292362">
    <property type="component" value="Unassembled WGS sequence"/>
</dbReference>
<gene>
    <name evidence="1" type="ORF">CWI37_0129p0020</name>
</gene>
<protein>
    <submittedName>
        <fullName evidence="1">Uncharacterized protein</fullName>
    </submittedName>
</protein>
<accession>A0A4Q9L9S0</accession>
<comment type="caution">
    <text evidence="1">The sequence shown here is derived from an EMBL/GenBank/DDBJ whole genome shotgun (WGS) entry which is preliminary data.</text>
</comment>
<sequence>MSLKHLKLSENRLEYLYNQLYNYIDSISEKNDCFCSFCNKDLVFSIDSVSPLIFYQKCFKNQEFIGNMVSFIKAKAITNNYWNIVIDILECSLYTYEEFNSYSEEIDRLILKNLNKKIGVDQSFETNASTQCFFREDLYFKLTNYKNLLVHKSERYKYYLYILSKIHLKLFIPTKSENEIAEVYQNIENNICKLIVNHVSYNAVLFNKNVEIIDINREDSKINLDKFNQNSKLHIPSFVIRQLFLNDSILASGYHIKVKYLNGTIDSVPTISLEDSNNKEYKYILIKMTNYFDLKIKIENLPWEFNNNDEFVNEFKNKEFNLIFMFKTNNIIEVSDVDWLRMNKNIR</sequence>
<name>A0A4Q9L9S0_9MICR</name>
<proteinExistence type="predicted"/>